<feature type="transmembrane region" description="Helical" evidence="14">
    <location>
        <begin position="254"/>
        <end position="272"/>
    </location>
</feature>
<evidence type="ECO:0000256" key="2">
    <source>
        <dbReference type="ARBA" id="ARBA00004225"/>
    </source>
</evidence>
<evidence type="ECO:0000256" key="4">
    <source>
        <dbReference type="ARBA" id="ARBA00016335"/>
    </source>
</evidence>
<dbReference type="Proteomes" id="UP000078237">
    <property type="component" value="Unassembled WGS sequence"/>
</dbReference>
<gene>
    <name evidence="15" type="ORF">MMYC01_202770</name>
</gene>
<comment type="subcellular location">
    <subcellularLocation>
        <location evidence="2">Mitochondrion membrane</location>
        <topology evidence="2">Multi-pass membrane protein</topology>
    </subcellularLocation>
</comment>
<dbReference type="PANTHER" id="PTHR43448:SF2">
    <property type="entry name" value="PROTOHEME IX FARNESYLTRANSFERASE, MITOCHONDRIAL"/>
    <property type="match status" value="1"/>
</dbReference>
<sequence>MRPPISSLAHRPGVFENVCWQCTRRALRQAERSPRSQRFFSKPTLLRAPAAAAAAPAAPVSPRHRFRAGYFLSNTLLARSNGTSVASPSPGDTPCSNPAIGAIYKLHGHLLPPDASALLAANAASHPADSLRRKLSALLSLSKPRLTVLVVLSAMVPYALYPVPAFLSSDALAATAPSLSPLTLLFLTTGTTLCSAAANALNMLYEPDTDAKMSRTRTRPLVRRLLTTRGAVLFAAGCGAAGTAALYLGVNPTVAFLGAANIALYAGAYTPLKRVSAVNTWVGAVVGGIPPLMGWAAAAGESAVADGTWRELLFAADGSSLGGWLFAGLLFAWQFPHFMPLSWGIRDEYKAAGLRMLCWVNPARNARVALRYSLVFVPLCLGLCAAGVTEWSFAVTSLPANLWLIREAVKFWRYEGHKGSARGLFWASVWHLPVIMVLALAQKKGMWTRVWRSVAGEPIEEDEFDDDAEWPGEADAGPGARSGAGVEPGVGAGSVRAR</sequence>
<dbReference type="PROSITE" id="PS00943">
    <property type="entry name" value="UBIA"/>
    <property type="match status" value="1"/>
</dbReference>
<dbReference type="FunFam" id="1.10.357.140:FF:000004">
    <property type="entry name" value="Protoheme IX farnesyltransferase, mitochondrial"/>
    <property type="match status" value="1"/>
</dbReference>
<evidence type="ECO:0000256" key="11">
    <source>
        <dbReference type="ARBA" id="ARBA00023136"/>
    </source>
</evidence>
<keyword evidence="10" id="KW-0350">Heme biosynthesis</keyword>
<dbReference type="GO" id="GO:0008495">
    <property type="term" value="F:protoheme IX farnesyltransferase activity"/>
    <property type="evidence" value="ECO:0007669"/>
    <property type="project" value="InterPro"/>
</dbReference>
<dbReference type="HAMAP" id="MF_00154">
    <property type="entry name" value="CyoE_CtaB"/>
    <property type="match status" value="1"/>
</dbReference>
<dbReference type="NCBIfam" id="TIGR01473">
    <property type="entry name" value="cyoE_ctaB"/>
    <property type="match status" value="1"/>
</dbReference>
<keyword evidence="6 14" id="KW-0812">Transmembrane</keyword>
<dbReference type="PANTHER" id="PTHR43448">
    <property type="entry name" value="PROTOHEME IX FARNESYLTRANSFERASE, MITOCHONDRIAL"/>
    <property type="match status" value="1"/>
</dbReference>
<evidence type="ECO:0000256" key="7">
    <source>
        <dbReference type="ARBA" id="ARBA00022946"/>
    </source>
</evidence>
<name>A0A175WBC9_9PEZI</name>
<accession>A0A175WBC9</accession>
<comment type="function">
    <text evidence="1">Converts protoheme IX and farnesyl diphosphate to heme O.</text>
</comment>
<dbReference type="OrthoDB" id="5211at2759"/>
<dbReference type="EMBL" id="LCTW02000043">
    <property type="protein sequence ID" value="KXX81058.1"/>
    <property type="molecule type" value="Genomic_DNA"/>
</dbReference>
<evidence type="ECO:0000256" key="3">
    <source>
        <dbReference type="ARBA" id="ARBA00005985"/>
    </source>
</evidence>
<dbReference type="CDD" id="cd13957">
    <property type="entry name" value="PT_UbiA_Cox10"/>
    <property type="match status" value="1"/>
</dbReference>
<evidence type="ECO:0000256" key="1">
    <source>
        <dbReference type="ARBA" id="ARBA00004013"/>
    </source>
</evidence>
<protein>
    <recommendedName>
        <fullName evidence="4">Protoheme IX farnesyltransferase, mitochondrial</fullName>
    </recommendedName>
    <alternativeName>
        <fullName evidence="12">Heme O synthase</fullName>
    </alternativeName>
</protein>
<keyword evidence="7" id="KW-0809">Transit peptide</keyword>
<feature type="transmembrane region" description="Helical" evidence="14">
    <location>
        <begin position="146"/>
        <end position="164"/>
    </location>
</feature>
<dbReference type="InterPro" id="IPR044878">
    <property type="entry name" value="UbiA_sf"/>
</dbReference>
<keyword evidence="5" id="KW-0808">Transferase</keyword>
<evidence type="ECO:0000256" key="9">
    <source>
        <dbReference type="ARBA" id="ARBA00023128"/>
    </source>
</evidence>
<reference evidence="15 16" key="1">
    <citation type="journal article" date="2016" name="Genome Announc.">
        <title>Genome Sequence of Madurella mycetomatis mm55, Isolated from a Human Mycetoma Case in Sudan.</title>
        <authorList>
            <person name="Smit S."/>
            <person name="Derks M.F."/>
            <person name="Bervoets S."/>
            <person name="Fahal A."/>
            <person name="van Leeuwen W."/>
            <person name="van Belkum A."/>
            <person name="van de Sande W.W."/>
        </authorList>
    </citation>
    <scope>NUCLEOTIDE SEQUENCE [LARGE SCALE GENOMIC DNA]</scope>
    <source>
        <strain evidence="16">mm55</strain>
    </source>
</reference>
<feature type="transmembrane region" description="Helical" evidence="14">
    <location>
        <begin position="374"/>
        <end position="394"/>
    </location>
</feature>
<dbReference type="InterPro" id="IPR030470">
    <property type="entry name" value="UbiA_prenylTrfase_CS"/>
</dbReference>
<evidence type="ECO:0000313" key="16">
    <source>
        <dbReference type="Proteomes" id="UP000078237"/>
    </source>
</evidence>
<feature type="transmembrane region" description="Helical" evidence="14">
    <location>
        <begin position="423"/>
        <end position="441"/>
    </location>
</feature>
<dbReference type="InterPro" id="IPR006369">
    <property type="entry name" value="Protohaem_IX_farnesylTrfase"/>
</dbReference>
<keyword evidence="16" id="KW-1185">Reference proteome</keyword>
<dbReference type="GO" id="GO:0006784">
    <property type="term" value="P:heme A biosynthetic process"/>
    <property type="evidence" value="ECO:0007669"/>
    <property type="project" value="EnsemblFungi"/>
</dbReference>
<dbReference type="GO" id="GO:0031966">
    <property type="term" value="C:mitochondrial membrane"/>
    <property type="evidence" value="ECO:0007669"/>
    <property type="project" value="UniProtKB-SubCell"/>
</dbReference>
<dbReference type="Gene3D" id="1.10.357.140">
    <property type="entry name" value="UbiA prenyltransferase"/>
    <property type="match status" value="1"/>
</dbReference>
<dbReference type="Pfam" id="PF01040">
    <property type="entry name" value="UbiA"/>
    <property type="match status" value="1"/>
</dbReference>
<dbReference type="VEuPathDB" id="FungiDB:MMYC01_202770"/>
<feature type="transmembrane region" description="Helical" evidence="14">
    <location>
        <begin position="226"/>
        <end position="248"/>
    </location>
</feature>
<feature type="transmembrane region" description="Helical" evidence="14">
    <location>
        <begin position="184"/>
        <end position="205"/>
    </location>
</feature>
<feature type="region of interest" description="Disordered" evidence="13">
    <location>
        <begin position="460"/>
        <end position="498"/>
    </location>
</feature>
<keyword evidence="8 14" id="KW-1133">Transmembrane helix</keyword>
<evidence type="ECO:0000256" key="13">
    <source>
        <dbReference type="SAM" id="MobiDB-lite"/>
    </source>
</evidence>
<comment type="caution">
    <text evidence="15">The sequence shown here is derived from an EMBL/GenBank/DDBJ whole genome shotgun (WGS) entry which is preliminary data.</text>
</comment>
<dbReference type="STRING" id="100816.A0A175WBC9"/>
<keyword evidence="9" id="KW-0496">Mitochondrion</keyword>
<evidence type="ECO:0000256" key="10">
    <source>
        <dbReference type="ARBA" id="ARBA00023133"/>
    </source>
</evidence>
<organism evidence="15 16">
    <name type="scientific">Madurella mycetomatis</name>
    <dbReference type="NCBI Taxonomy" id="100816"/>
    <lineage>
        <taxon>Eukaryota</taxon>
        <taxon>Fungi</taxon>
        <taxon>Dikarya</taxon>
        <taxon>Ascomycota</taxon>
        <taxon>Pezizomycotina</taxon>
        <taxon>Sordariomycetes</taxon>
        <taxon>Sordariomycetidae</taxon>
        <taxon>Sordariales</taxon>
        <taxon>Sordariales incertae sedis</taxon>
        <taxon>Madurella</taxon>
    </lineage>
</organism>
<evidence type="ECO:0000256" key="6">
    <source>
        <dbReference type="ARBA" id="ARBA00022692"/>
    </source>
</evidence>
<feature type="compositionally biased region" description="Gly residues" evidence="13">
    <location>
        <begin position="480"/>
        <end position="492"/>
    </location>
</feature>
<feature type="compositionally biased region" description="Acidic residues" evidence="13">
    <location>
        <begin position="460"/>
        <end position="472"/>
    </location>
</feature>
<evidence type="ECO:0000256" key="5">
    <source>
        <dbReference type="ARBA" id="ARBA00022679"/>
    </source>
</evidence>
<evidence type="ECO:0000256" key="8">
    <source>
        <dbReference type="ARBA" id="ARBA00022989"/>
    </source>
</evidence>
<feature type="transmembrane region" description="Helical" evidence="14">
    <location>
        <begin position="279"/>
        <end position="300"/>
    </location>
</feature>
<keyword evidence="11 14" id="KW-0472">Membrane</keyword>
<dbReference type="InterPro" id="IPR000537">
    <property type="entry name" value="UbiA_prenyltransferase"/>
</dbReference>
<proteinExistence type="inferred from homology"/>
<evidence type="ECO:0000256" key="14">
    <source>
        <dbReference type="SAM" id="Phobius"/>
    </source>
</evidence>
<dbReference type="AlphaFoldDB" id="A0A175WBC9"/>
<evidence type="ECO:0000256" key="12">
    <source>
        <dbReference type="ARBA" id="ARBA00030253"/>
    </source>
</evidence>
<comment type="similarity">
    <text evidence="3">Belongs to the UbiA prenyltransferase family.</text>
</comment>
<evidence type="ECO:0000313" key="15">
    <source>
        <dbReference type="EMBL" id="KXX81058.1"/>
    </source>
</evidence>